<name>A0ABT1DB25_9PROT</name>
<evidence type="ECO:0008006" key="3">
    <source>
        <dbReference type="Google" id="ProtNLM"/>
    </source>
</evidence>
<dbReference type="RefSeq" id="WP_252955007.1">
    <property type="nucleotide sequence ID" value="NZ_JAFIRR010000127.1"/>
</dbReference>
<sequence length="69" mass="7622">MHAYPSTTAFAIRNVVKQAKRQGRSIIENPVTGAQFTPDDSVGAQVERADAARRARVEFHTEEPGFPCH</sequence>
<evidence type="ECO:0000313" key="1">
    <source>
        <dbReference type="EMBL" id="MCO6418379.1"/>
    </source>
</evidence>
<dbReference type="Proteomes" id="UP001523392">
    <property type="component" value="Unassembled WGS sequence"/>
</dbReference>
<reference evidence="1 2" key="1">
    <citation type="submission" date="2021-12" db="EMBL/GenBank/DDBJ databases">
        <title>Siccirubricoccus leaddurans sp. nov., a high concentration Zn2+ tolerance bacterium.</title>
        <authorList>
            <person name="Cao Y."/>
        </authorList>
    </citation>
    <scope>NUCLEOTIDE SEQUENCE [LARGE SCALE GENOMIC DNA]</scope>
    <source>
        <strain evidence="1 2">KC 17139</strain>
    </source>
</reference>
<accession>A0ABT1DB25</accession>
<protein>
    <recommendedName>
        <fullName evidence="3">Aldehyde dehydrogenase family protein</fullName>
    </recommendedName>
</protein>
<dbReference type="EMBL" id="JAFIRR010000127">
    <property type="protein sequence ID" value="MCO6418379.1"/>
    <property type="molecule type" value="Genomic_DNA"/>
</dbReference>
<gene>
    <name evidence="1" type="ORF">JYK14_19735</name>
</gene>
<comment type="caution">
    <text evidence="1">The sequence shown here is derived from an EMBL/GenBank/DDBJ whole genome shotgun (WGS) entry which is preliminary data.</text>
</comment>
<keyword evidence="2" id="KW-1185">Reference proteome</keyword>
<evidence type="ECO:0000313" key="2">
    <source>
        <dbReference type="Proteomes" id="UP001523392"/>
    </source>
</evidence>
<proteinExistence type="predicted"/>
<organism evidence="1 2">
    <name type="scientific">Siccirubricoccus soli</name>
    <dbReference type="NCBI Taxonomy" id="2899147"/>
    <lineage>
        <taxon>Bacteria</taxon>
        <taxon>Pseudomonadati</taxon>
        <taxon>Pseudomonadota</taxon>
        <taxon>Alphaproteobacteria</taxon>
        <taxon>Acetobacterales</taxon>
        <taxon>Roseomonadaceae</taxon>
        <taxon>Siccirubricoccus</taxon>
    </lineage>
</organism>